<evidence type="ECO:0000256" key="19">
    <source>
        <dbReference type="SAM" id="Coils"/>
    </source>
</evidence>
<dbReference type="GO" id="GO:0030870">
    <property type="term" value="C:Mre11 complex"/>
    <property type="evidence" value="ECO:0007669"/>
    <property type="project" value="InterPro"/>
</dbReference>
<comment type="similarity">
    <text evidence="4">Belongs to the SMC family. RAD50 subfamily.</text>
</comment>
<gene>
    <name evidence="22" type="ORF">V1264_003756</name>
</gene>
<evidence type="ECO:0000256" key="15">
    <source>
        <dbReference type="ARBA" id="ARBA00023242"/>
    </source>
</evidence>
<dbReference type="GO" id="GO:0046872">
    <property type="term" value="F:metal ion binding"/>
    <property type="evidence" value="ECO:0007669"/>
    <property type="project" value="UniProtKB-UniRule"/>
</dbReference>
<dbReference type="InterPro" id="IPR027417">
    <property type="entry name" value="P-loop_NTPase"/>
</dbReference>
<evidence type="ECO:0000256" key="6">
    <source>
        <dbReference type="ARBA" id="ARBA00022723"/>
    </source>
</evidence>
<evidence type="ECO:0000256" key="11">
    <source>
        <dbReference type="ARBA" id="ARBA00022840"/>
    </source>
</evidence>
<keyword evidence="6 18" id="KW-0479">Metal-binding</keyword>
<comment type="catalytic activity">
    <reaction evidence="17">
        <text>ATP + H2O = ADP + phosphate + H(+)</text>
        <dbReference type="Rhea" id="RHEA:13065"/>
        <dbReference type="ChEBI" id="CHEBI:15377"/>
        <dbReference type="ChEBI" id="CHEBI:15378"/>
        <dbReference type="ChEBI" id="CHEBI:30616"/>
        <dbReference type="ChEBI" id="CHEBI:43474"/>
        <dbReference type="ChEBI" id="CHEBI:456216"/>
    </reaction>
</comment>
<dbReference type="GO" id="GO:0016887">
    <property type="term" value="F:ATP hydrolysis activity"/>
    <property type="evidence" value="ECO:0007669"/>
    <property type="project" value="InterPro"/>
</dbReference>
<sequence length="1312" mass="151989">MSWIERMSIMGIRSFGPEDSDRQIMQFFSPLTLIVGPNGTGKTTLIECLKYITTGDFPPNAKGAAFVHDPKVAHETVVRGQVRLQLRDVTGKIMQVQRSIESTQKAKKIEARTLDAVVTRINAEGEKVSIATKCIDFDREMVTALGVSKAILENVIFCHQEDSCWPLSEGKALKDKFDAIFASTRYVKVLDNIRALKKDQDGNLKIYKEEIKYLAQHKEKAAQLEGDLAELEAKYEASKENVIKIEKQLEPIRQRLTDIGQRYDEIYKIQSKIESFKSRKGQMESTVKSLLDNIENEFQGPTEELEKLLSEFADKVQDHRSNLSQFEHRGEDLAQKLNTLDREKSGLLLEVGKLEQEAAVHEDNIRRRDATIRKLSVEFGFEGFDRGAITEERYRTFLDKVRQKTETMMEEIRTVKADFEKQEQALQQRMDAARDKKTQLEQTQRYKKEQMDKNKAEIRQIKQKLSHMEASAGRLDNLKQELKNAERDLSVAESTVNVDELKRDITQLDRERKQLDAKMNELNSEMSRLHLQSNTRAQLDMLKKDKTSKEDNIRRIKAKHEDSLTHILGSATTTNIRGRLEEYISRQTESTRRCSSELQKAKNQLSQKEAEKNLLSKQIRDKEEEVRALVERIHGVCGSQNYEEGFQTVQQKLSEAQDQKGSLLGADHFFKKYVRELERDHPCCPLCHREFDAEQEVRELVLELQNKLRMVPTKLQRAEEELMEHQQGYDNMMQLRPIKESLAVIQDRDLPNLKKRLQKVTEEMATLKEFIDEKGEELAMKEVDEGMGKDMQPDIVLMDRYQGELRELDKKIAAQSGKLAGGDADRTLEVVVNEKDDIQMKLETVSRQLEHKRQKLSDHTEHVQSLRSQVNGLQTEKLEIDAELQERTKLEETQAQLTSDNIEHDADIKAAQEQLRPLEDEIGRHRREKATVTGDKEAAVEQGKNAVDDVRGKEKIVKDFNENIKAYNKSGKQGRLEKSRDRQREISVDQGKLDAEQEEVTANVNKMRKILATQQIHERELSDNLQLRKQQEEIERLERQMADLQKELGGLDPKNLERERQKLLQRDDEFNKELNKATGRQQGYEDQMKQTKRELNSDLFRDAAKKHREKMIDLRTTELANNDLEKYYKAMDRAIMNYHSTKMTEINMIIRELWRNTYRGNDIDTIEIRSDDDDGSSIKARRTYNYRVVMLKGDTALDMRGRCSAGQKVLASLIIRLALAETFCMNCGVFALDEPTTNLDQENIDSLAHALVRIIETRSVQRNFQLIVITHDETFVEKLGRSDLTEFVWKVSKNHNGNSRLNKDTIQQFQHR</sequence>
<feature type="domain" description="Zinc-hook" evidence="21">
    <location>
        <begin position="639"/>
        <end position="737"/>
    </location>
</feature>
<feature type="coiled-coil region" evidence="19">
    <location>
        <begin position="715"/>
        <end position="770"/>
    </location>
</feature>
<keyword evidence="12" id="KW-0460">Magnesium</keyword>
<keyword evidence="9" id="KW-0378">Hydrolase</keyword>
<dbReference type="NCBIfam" id="TIGR00606">
    <property type="entry name" value="rad50"/>
    <property type="match status" value="1"/>
</dbReference>
<dbReference type="GO" id="GO:0007004">
    <property type="term" value="P:telomere maintenance via telomerase"/>
    <property type="evidence" value="ECO:0007669"/>
    <property type="project" value="TreeGrafter"/>
</dbReference>
<dbReference type="PANTHER" id="PTHR18867">
    <property type="entry name" value="RAD50"/>
    <property type="match status" value="1"/>
</dbReference>
<comment type="caution">
    <text evidence="22">The sequence shown here is derived from an EMBL/GenBank/DDBJ whole genome shotgun (WGS) entry which is preliminary data.</text>
</comment>
<evidence type="ECO:0000256" key="2">
    <source>
        <dbReference type="ARBA" id="ARBA00004123"/>
    </source>
</evidence>
<dbReference type="Gene3D" id="1.10.287.510">
    <property type="entry name" value="Helix hairpin bin"/>
    <property type="match status" value="2"/>
</dbReference>
<dbReference type="Proteomes" id="UP001374579">
    <property type="component" value="Unassembled WGS sequence"/>
</dbReference>
<evidence type="ECO:0000256" key="12">
    <source>
        <dbReference type="ARBA" id="ARBA00022842"/>
    </source>
</evidence>
<keyword evidence="11" id="KW-0067">ATP-binding</keyword>
<reference evidence="22 23" key="1">
    <citation type="submission" date="2024-02" db="EMBL/GenBank/DDBJ databases">
        <title>Chromosome-scale genome assembly of the rough periwinkle Littorina saxatilis.</title>
        <authorList>
            <person name="De Jode A."/>
            <person name="Faria R."/>
            <person name="Formenti G."/>
            <person name="Sims Y."/>
            <person name="Smith T.P."/>
            <person name="Tracey A."/>
            <person name="Wood J.M.D."/>
            <person name="Zagrodzka Z.B."/>
            <person name="Johannesson K."/>
            <person name="Butlin R.K."/>
            <person name="Leder E.H."/>
        </authorList>
    </citation>
    <scope>NUCLEOTIDE SEQUENCE [LARGE SCALE GENOMIC DNA]</scope>
    <source>
        <strain evidence="22">Snail1</strain>
        <tissue evidence="22">Muscle</tissue>
    </source>
</reference>
<feature type="coiled-coil region" evidence="19">
    <location>
        <begin position="798"/>
        <end position="928"/>
    </location>
</feature>
<feature type="compositionally biased region" description="Basic and acidic residues" evidence="20">
    <location>
        <begin position="974"/>
        <end position="990"/>
    </location>
</feature>
<evidence type="ECO:0000256" key="1">
    <source>
        <dbReference type="ARBA" id="ARBA00001947"/>
    </source>
</evidence>
<feature type="coiled-coil region" evidence="19">
    <location>
        <begin position="591"/>
        <end position="659"/>
    </location>
</feature>
<dbReference type="GO" id="GO:0005524">
    <property type="term" value="F:ATP binding"/>
    <property type="evidence" value="ECO:0007669"/>
    <property type="project" value="UniProtKB-KW"/>
</dbReference>
<evidence type="ECO:0000256" key="13">
    <source>
        <dbReference type="ARBA" id="ARBA00023054"/>
    </source>
</evidence>
<keyword evidence="10 18" id="KW-0862">Zinc</keyword>
<evidence type="ECO:0000313" key="22">
    <source>
        <dbReference type="EMBL" id="KAK7096680.1"/>
    </source>
</evidence>
<evidence type="ECO:0000256" key="5">
    <source>
        <dbReference type="ARBA" id="ARBA00022454"/>
    </source>
</evidence>
<dbReference type="InterPro" id="IPR038729">
    <property type="entry name" value="Rad50/SbcC_AAA"/>
</dbReference>
<dbReference type="GO" id="GO:0000794">
    <property type="term" value="C:condensed nuclear chromosome"/>
    <property type="evidence" value="ECO:0007669"/>
    <property type="project" value="TreeGrafter"/>
</dbReference>
<feature type="binding site" evidence="18">
    <location>
        <position position="684"/>
    </location>
    <ligand>
        <name>Zn(2+)</name>
        <dbReference type="ChEBI" id="CHEBI:29105"/>
    </ligand>
</feature>
<evidence type="ECO:0000256" key="10">
    <source>
        <dbReference type="ARBA" id="ARBA00022833"/>
    </source>
</evidence>
<protein>
    <recommendedName>
        <fullName evidence="21">Zinc-hook domain-containing protein</fullName>
    </recommendedName>
</protein>
<dbReference type="GO" id="GO:0043047">
    <property type="term" value="F:single-stranded telomeric DNA binding"/>
    <property type="evidence" value="ECO:0007669"/>
    <property type="project" value="TreeGrafter"/>
</dbReference>
<dbReference type="GO" id="GO:0070192">
    <property type="term" value="P:chromosome organization involved in meiotic cell cycle"/>
    <property type="evidence" value="ECO:0007669"/>
    <property type="project" value="TreeGrafter"/>
</dbReference>
<dbReference type="GO" id="GO:0000722">
    <property type="term" value="P:telomere maintenance via recombination"/>
    <property type="evidence" value="ECO:0007669"/>
    <property type="project" value="TreeGrafter"/>
</dbReference>
<evidence type="ECO:0000313" key="23">
    <source>
        <dbReference type="Proteomes" id="UP001374579"/>
    </source>
</evidence>
<dbReference type="Gene3D" id="3.40.50.300">
    <property type="entry name" value="P-loop containing nucleotide triphosphate hydrolases"/>
    <property type="match status" value="2"/>
</dbReference>
<dbReference type="EMBL" id="JBAMIC010000013">
    <property type="protein sequence ID" value="KAK7096680.1"/>
    <property type="molecule type" value="Genomic_DNA"/>
</dbReference>
<evidence type="ECO:0000256" key="4">
    <source>
        <dbReference type="ARBA" id="ARBA00009439"/>
    </source>
</evidence>
<evidence type="ECO:0000256" key="18">
    <source>
        <dbReference type="PROSITE-ProRule" id="PRU00471"/>
    </source>
</evidence>
<evidence type="ECO:0000256" key="17">
    <source>
        <dbReference type="ARBA" id="ARBA00049360"/>
    </source>
</evidence>
<evidence type="ECO:0000259" key="21">
    <source>
        <dbReference type="PROSITE" id="PS51131"/>
    </source>
</evidence>
<dbReference type="PANTHER" id="PTHR18867:SF12">
    <property type="entry name" value="DNA REPAIR PROTEIN RAD50"/>
    <property type="match status" value="1"/>
</dbReference>
<organism evidence="22 23">
    <name type="scientific">Littorina saxatilis</name>
    <dbReference type="NCBI Taxonomy" id="31220"/>
    <lineage>
        <taxon>Eukaryota</taxon>
        <taxon>Metazoa</taxon>
        <taxon>Spiralia</taxon>
        <taxon>Lophotrochozoa</taxon>
        <taxon>Mollusca</taxon>
        <taxon>Gastropoda</taxon>
        <taxon>Caenogastropoda</taxon>
        <taxon>Littorinimorpha</taxon>
        <taxon>Littorinoidea</taxon>
        <taxon>Littorinidae</taxon>
        <taxon>Littorina</taxon>
    </lineage>
</organism>
<dbReference type="FunFam" id="3.40.50.300:FF:001195">
    <property type="entry name" value="DNA repair protein rad50"/>
    <property type="match status" value="1"/>
</dbReference>
<keyword evidence="8" id="KW-0227">DNA damage</keyword>
<evidence type="ECO:0000256" key="9">
    <source>
        <dbReference type="ARBA" id="ARBA00022801"/>
    </source>
</evidence>
<comment type="subcellular location">
    <subcellularLocation>
        <location evidence="3">Chromosome</location>
    </subcellularLocation>
    <subcellularLocation>
        <location evidence="2">Nucleus</location>
    </subcellularLocation>
</comment>
<dbReference type="Pfam" id="PF13476">
    <property type="entry name" value="AAA_23"/>
    <property type="match status" value="1"/>
</dbReference>
<evidence type="ECO:0000256" key="7">
    <source>
        <dbReference type="ARBA" id="ARBA00022741"/>
    </source>
</evidence>
<keyword evidence="23" id="KW-1185">Reference proteome</keyword>
<feature type="binding site" evidence="18">
    <location>
        <position position="687"/>
    </location>
    <ligand>
        <name>Zn(2+)</name>
        <dbReference type="ChEBI" id="CHEBI:29105"/>
    </ligand>
</feature>
<dbReference type="GO" id="GO:0051880">
    <property type="term" value="F:G-quadruplex DNA binding"/>
    <property type="evidence" value="ECO:0007669"/>
    <property type="project" value="TreeGrafter"/>
</dbReference>
<dbReference type="PROSITE" id="PS51131">
    <property type="entry name" value="ZN_HOOK"/>
    <property type="match status" value="1"/>
</dbReference>
<evidence type="ECO:0000256" key="16">
    <source>
        <dbReference type="ARBA" id="ARBA00023254"/>
    </source>
</evidence>
<dbReference type="InterPro" id="IPR004584">
    <property type="entry name" value="Rad50_eukaryotes"/>
</dbReference>
<feature type="region of interest" description="Disordered" evidence="20">
    <location>
        <begin position="971"/>
        <end position="990"/>
    </location>
</feature>
<keyword evidence="5" id="KW-0158">Chromosome</keyword>
<keyword evidence="16" id="KW-0469">Meiosis</keyword>
<feature type="coiled-coil region" evidence="19">
    <location>
        <begin position="214"/>
        <end position="248"/>
    </location>
</feature>
<feature type="region of interest" description="Disordered" evidence="20">
    <location>
        <begin position="433"/>
        <end position="453"/>
    </location>
</feature>
<evidence type="ECO:0000256" key="20">
    <source>
        <dbReference type="SAM" id="MobiDB-lite"/>
    </source>
</evidence>
<dbReference type="FunFam" id="3.40.50.300:FF:000947">
    <property type="entry name" value="DNA repair protein RAD50"/>
    <property type="match status" value="1"/>
</dbReference>
<keyword evidence="7" id="KW-0547">Nucleotide-binding</keyword>
<keyword evidence="15" id="KW-0539">Nucleus</keyword>
<name>A0AAN9G7I7_9CAEN</name>
<dbReference type="InterPro" id="IPR013134">
    <property type="entry name" value="Zn_hook_RAD50"/>
</dbReference>
<keyword evidence="14" id="KW-0234">DNA repair</keyword>
<dbReference type="GO" id="GO:0003691">
    <property type="term" value="F:double-stranded telomeric DNA binding"/>
    <property type="evidence" value="ECO:0007669"/>
    <property type="project" value="TreeGrafter"/>
</dbReference>
<dbReference type="Pfam" id="PF04423">
    <property type="entry name" value="Rad50_zn_hook"/>
    <property type="match status" value="1"/>
</dbReference>
<feature type="coiled-coil region" evidence="19">
    <location>
        <begin position="1020"/>
        <end position="1047"/>
    </location>
</feature>
<feature type="coiled-coil region" evidence="19">
    <location>
        <begin position="302"/>
        <end position="357"/>
    </location>
</feature>
<accession>A0AAN9G7I7</accession>
<evidence type="ECO:0000256" key="14">
    <source>
        <dbReference type="ARBA" id="ARBA00023204"/>
    </source>
</evidence>
<comment type="cofactor">
    <cofactor evidence="1">
        <name>Zn(2+)</name>
        <dbReference type="ChEBI" id="CHEBI:29105"/>
    </cofactor>
</comment>
<evidence type="ECO:0000256" key="8">
    <source>
        <dbReference type="ARBA" id="ARBA00022763"/>
    </source>
</evidence>
<evidence type="ECO:0000256" key="3">
    <source>
        <dbReference type="ARBA" id="ARBA00004286"/>
    </source>
</evidence>
<keyword evidence="13 19" id="KW-0175">Coiled coil</keyword>
<dbReference type="SUPFAM" id="SSF52540">
    <property type="entry name" value="P-loop containing nucleoside triphosphate hydrolases"/>
    <property type="match status" value="2"/>
</dbReference>
<dbReference type="SUPFAM" id="SSF75712">
    <property type="entry name" value="Rad50 coiled-coil Zn hook"/>
    <property type="match status" value="1"/>
</dbReference>
<proteinExistence type="inferred from homology"/>
<dbReference type="GO" id="GO:0006302">
    <property type="term" value="P:double-strand break repair"/>
    <property type="evidence" value="ECO:0007669"/>
    <property type="project" value="InterPro"/>
</dbReference>